<dbReference type="AlphaFoldDB" id="A0A370THV9"/>
<protein>
    <submittedName>
        <fullName evidence="1">Uncharacterized protein</fullName>
    </submittedName>
</protein>
<gene>
    <name evidence="1" type="ORF">BP5553_07909</name>
</gene>
<evidence type="ECO:0000313" key="2">
    <source>
        <dbReference type="Proteomes" id="UP000254866"/>
    </source>
</evidence>
<organism evidence="1 2">
    <name type="scientific">Venustampulla echinocandica</name>
    <dbReference type="NCBI Taxonomy" id="2656787"/>
    <lineage>
        <taxon>Eukaryota</taxon>
        <taxon>Fungi</taxon>
        <taxon>Dikarya</taxon>
        <taxon>Ascomycota</taxon>
        <taxon>Pezizomycotina</taxon>
        <taxon>Leotiomycetes</taxon>
        <taxon>Helotiales</taxon>
        <taxon>Pleuroascaceae</taxon>
        <taxon>Venustampulla</taxon>
    </lineage>
</organism>
<comment type="caution">
    <text evidence="1">The sequence shown here is derived from an EMBL/GenBank/DDBJ whole genome shotgun (WGS) entry which is preliminary data.</text>
</comment>
<proteinExistence type="predicted"/>
<dbReference type="Proteomes" id="UP000254866">
    <property type="component" value="Unassembled WGS sequence"/>
</dbReference>
<dbReference type="EMBL" id="NPIC01000007">
    <property type="protein sequence ID" value="RDL34781.1"/>
    <property type="molecule type" value="Genomic_DNA"/>
</dbReference>
<dbReference type="RefSeq" id="XP_031867763.1">
    <property type="nucleotide sequence ID" value="XM_032016532.1"/>
</dbReference>
<accession>A0A370THV9</accession>
<evidence type="ECO:0000313" key="1">
    <source>
        <dbReference type="EMBL" id="RDL34781.1"/>
    </source>
</evidence>
<reference evidence="1 2" key="1">
    <citation type="journal article" date="2018" name="IMA Fungus">
        <title>IMA Genome-F 9: Draft genome sequence of Annulohypoxylon stygium, Aspergillus mulundensis, Berkeleyomyces basicola (syn. Thielaviopsis basicola), Ceratocystis smalleyi, two Cercospora beticola strains, Coleophoma cylindrospora, Fusarium fracticaudum, Phialophora cf. hyalina, and Morchella septimelata.</title>
        <authorList>
            <person name="Wingfield B.D."/>
            <person name="Bills G.F."/>
            <person name="Dong Y."/>
            <person name="Huang W."/>
            <person name="Nel W.J."/>
            <person name="Swalarsk-Parry B.S."/>
            <person name="Vaghefi N."/>
            <person name="Wilken P.M."/>
            <person name="An Z."/>
            <person name="de Beer Z.W."/>
            <person name="De Vos L."/>
            <person name="Chen L."/>
            <person name="Duong T.A."/>
            <person name="Gao Y."/>
            <person name="Hammerbacher A."/>
            <person name="Kikkert J.R."/>
            <person name="Li Y."/>
            <person name="Li H."/>
            <person name="Li K."/>
            <person name="Li Q."/>
            <person name="Liu X."/>
            <person name="Ma X."/>
            <person name="Naidoo K."/>
            <person name="Pethybridge S.J."/>
            <person name="Sun J."/>
            <person name="Steenkamp E.T."/>
            <person name="van der Nest M.A."/>
            <person name="van Wyk S."/>
            <person name="Wingfield M.J."/>
            <person name="Xiong C."/>
            <person name="Yue Q."/>
            <person name="Zhang X."/>
        </authorList>
    </citation>
    <scope>NUCLEOTIDE SEQUENCE [LARGE SCALE GENOMIC DNA]</scope>
    <source>
        <strain evidence="1 2">BP 5553</strain>
    </source>
</reference>
<name>A0A370THV9_9HELO</name>
<dbReference type="OrthoDB" id="3923077at2759"/>
<keyword evidence="2" id="KW-1185">Reference proteome</keyword>
<sequence>MWAIIEPGMGITAANLATLRPLFRSILGGDSNATPPCRSLPAIVLSSRRSRELPEPAAFQSLGTPSEIDVDGNTASWEDMEIVKTSQVKLRNMDQTGEMARCSMPGR</sequence>
<dbReference type="GeneID" id="43600758"/>